<dbReference type="EMBL" id="BQNB010021723">
    <property type="protein sequence ID" value="GJU09394.1"/>
    <property type="molecule type" value="Genomic_DNA"/>
</dbReference>
<evidence type="ECO:0000313" key="2">
    <source>
        <dbReference type="EMBL" id="GJU09394.1"/>
    </source>
</evidence>
<protein>
    <submittedName>
        <fullName evidence="2">Uncharacterized protein</fullName>
    </submittedName>
</protein>
<evidence type="ECO:0000313" key="3">
    <source>
        <dbReference type="Proteomes" id="UP001151760"/>
    </source>
</evidence>
<comment type="caution">
    <text evidence="2">The sequence shown here is derived from an EMBL/GenBank/DDBJ whole genome shotgun (WGS) entry which is preliminary data.</text>
</comment>
<evidence type="ECO:0000256" key="1">
    <source>
        <dbReference type="SAM" id="Coils"/>
    </source>
</evidence>
<accession>A0ABQ5JAP1</accession>
<name>A0ABQ5JAP1_9ASTR</name>
<reference evidence="2" key="2">
    <citation type="submission" date="2022-01" db="EMBL/GenBank/DDBJ databases">
        <authorList>
            <person name="Yamashiro T."/>
            <person name="Shiraishi A."/>
            <person name="Satake H."/>
            <person name="Nakayama K."/>
        </authorList>
    </citation>
    <scope>NUCLEOTIDE SEQUENCE</scope>
</reference>
<dbReference type="Proteomes" id="UP001151760">
    <property type="component" value="Unassembled WGS sequence"/>
</dbReference>
<reference evidence="2" key="1">
    <citation type="journal article" date="2022" name="Int. J. Mol. Sci.">
        <title>Draft Genome of Tanacetum Coccineum: Genomic Comparison of Closely Related Tanacetum-Family Plants.</title>
        <authorList>
            <person name="Yamashiro T."/>
            <person name="Shiraishi A."/>
            <person name="Nakayama K."/>
            <person name="Satake H."/>
        </authorList>
    </citation>
    <scope>NUCLEOTIDE SEQUENCE</scope>
</reference>
<organism evidence="2 3">
    <name type="scientific">Tanacetum coccineum</name>
    <dbReference type="NCBI Taxonomy" id="301880"/>
    <lineage>
        <taxon>Eukaryota</taxon>
        <taxon>Viridiplantae</taxon>
        <taxon>Streptophyta</taxon>
        <taxon>Embryophyta</taxon>
        <taxon>Tracheophyta</taxon>
        <taxon>Spermatophyta</taxon>
        <taxon>Magnoliopsida</taxon>
        <taxon>eudicotyledons</taxon>
        <taxon>Gunneridae</taxon>
        <taxon>Pentapetalae</taxon>
        <taxon>asterids</taxon>
        <taxon>campanulids</taxon>
        <taxon>Asterales</taxon>
        <taxon>Asteraceae</taxon>
        <taxon>Asteroideae</taxon>
        <taxon>Anthemideae</taxon>
        <taxon>Anthemidinae</taxon>
        <taxon>Tanacetum</taxon>
    </lineage>
</organism>
<gene>
    <name evidence="2" type="ORF">Tco_1131790</name>
</gene>
<feature type="coiled-coil region" evidence="1">
    <location>
        <begin position="9"/>
        <end position="50"/>
    </location>
</feature>
<keyword evidence="1" id="KW-0175">Coiled coil</keyword>
<sequence>MRLWITILQEELTKEVQEMLNVFESMESEVDETSEKYEILHNDLDRLLEVTLADDVRNLVMHSCVKIENKNLREEIGNFSKDSRDVSNESKSIDKFCNDAVDVKEKLSKRTVQFENDFAKFEAKKISFKLRLQK</sequence>
<keyword evidence="3" id="KW-1185">Reference proteome</keyword>
<proteinExistence type="predicted"/>